<keyword evidence="6 14" id="KW-0472">Membrane</keyword>
<evidence type="ECO:0000256" key="12">
    <source>
        <dbReference type="ARBA" id="ARBA00083961"/>
    </source>
</evidence>
<dbReference type="GO" id="GO:0019899">
    <property type="term" value="F:enzyme binding"/>
    <property type="evidence" value="ECO:0007669"/>
    <property type="project" value="UniProtKB-ARBA"/>
</dbReference>
<evidence type="ECO:0000256" key="1">
    <source>
        <dbReference type="ARBA" id="ARBA00004651"/>
    </source>
</evidence>
<keyword evidence="7" id="KW-1015">Disulfide bond</keyword>
<dbReference type="GO" id="GO:0005886">
    <property type="term" value="C:plasma membrane"/>
    <property type="evidence" value="ECO:0007669"/>
    <property type="project" value="UniProtKB-SubCell"/>
</dbReference>
<dbReference type="FunFam" id="1.10.1450.10:FF:000033">
    <property type="entry name" value="Tetraspanin"/>
    <property type="match status" value="1"/>
</dbReference>
<evidence type="ECO:0000256" key="9">
    <source>
        <dbReference type="ARBA" id="ARBA00056995"/>
    </source>
</evidence>
<feature type="region of interest" description="Disordered" evidence="13">
    <location>
        <begin position="15"/>
        <end position="45"/>
    </location>
</feature>
<keyword evidence="16" id="KW-1185">Reference proteome</keyword>
<evidence type="ECO:0000256" key="8">
    <source>
        <dbReference type="ARBA" id="ARBA00023180"/>
    </source>
</evidence>
<gene>
    <name evidence="15" type="ORF">JZ751_019172</name>
</gene>
<comment type="subcellular location">
    <subcellularLocation>
        <location evidence="1">Cell membrane</location>
        <topology evidence="1">Multi-pass membrane protein</topology>
    </subcellularLocation>
</comment>
<evidence type="ECO:0000256" key="13">
    <source>
        <dbReference type="SAM" id="MobiDB-lite"/>
    </source>
</evidence>
<comment type="function">
    <text evidence="9">Part of TspanC8 subgroup, composed of 6 members that interact with the transmembrane metalloprotease ADAM10. This interaction is required for ADAM10 exit from the endoplasmic reticulum and for enzymatic maturation and trafficking to the cell surface as well as substrate specificity. Different TspanC8/ADAM10 complexes have distinct substrates.</text>
</comment>
<evidence type="ECO:0000256" key="11">
    <source>
        <dbReference type="ARBA" id="ARBA00073330"/>
    </source>
</evidence>
<feature type="non-terminal residue" evidence="15">
    <location>
        <position position="1"/>
    </location>
</feature>
<evidence type="ECO:0000313" key="15">
    <source>
        <dbReference type="EMBL" id="KAG9331413.1"/>
    </source>
</evidence>
<evidence type="ECO:0000256" key="10">
    <source>
        <dbReference type="ARBA" id="ARBA00065402"/>
    </source>
</evidence>
<evidence type="ECO:0000313" key="16">
    <source>
        <dbReference type="Proteomes" id="UP000824540"/>
    </source>
</evidence>
<accession>A0A8T2MUR7</accession>
<keyword evidence="3" id="KW-1003">Cell membrane</keyword>
<evidence type="ECO:0000256" key="3">
    <source>
        <dbReference type="ARBA" id="ARBA00022475"/>
    </source>
</evidence>
<proteinExistence type="inferred from homology"/>
<sequence>MKLVRLWSMRGDNVKETSPLLPKETEDTEAALSGSPEGEEVHDGKVWPGEELEPCDVLLKALLMGSTLLFCALGLAALGLGLWGLLEKESFAQERIGLIGADPMLLLVVPGLGLALLCLSGCVGALRENACLLRAFSVTLLALVTLQVLAAIATYTLHGEMEGYLRSAMLVAMARYQDDLDLRFLTDELQVGLQCCGADSYQDWEANMYFNCSGPGVQACGVPPSCCVDPLENGTVWNSQCGAGARRLDEFSAQAVVFLGGCLGGVWRWVERNTGVLAAAGVGLLGVQVLGVFLSTRLLDHTNTAIYPAPSHDPALCSWIHPSSRTTTLEPPARTQKPNPLYRACTPLPLYSAGLLSMAVAGPEATPITATAITRAASRGSVCVCGCEPVEGLGVQRGQAHRGLGVWRGRTHRGLGVQRGQAHRGLGVWRGQAHRGLGVWRGQAHRGLGVRRGQAHSGLGGNVAPSSSQQWSHISALTLQDPGFIFDFKDEYVVSGFQRDPENRIEMDSVEGEGVKCTEE</sequence>
<dbReference type="Gene3D" id="1.10.1450.10">
    <property type="entry name" value="Tetraspanin"/>
    <property type="match status" value="1"/>
</dbReference>
<dbReference type="AlphaFoldDB" id="A0A8T2MUR7"/>
<protein>
    <recommendedName>
        <fullName evidence="11">Tetraspanin-10</fullName>
    </recommendedName>
    <alternativeName>
        <fullName evidence="12">Oculospanin</fullName>
    </alternativeName>
</protein>
<feature type="transmembrane region" description="Helical" evidence="14">
    <location>
        <begin position="132"/>
        <end position="157"/>
    </location>
</feature>
<comment type="similarity">
    <text evidence="2">Belongs to the tetraspanin (TM4SF) family.</text>
</comment>
<evidence type="ECO:0000256" key="7">
    <source>
        <dbReference type="ARBA" id="ARBA00023157"/>
    </source>
</evidence>
<dbReference type="SUPFAM" id="SSF48652">
    <property type="entry name" value="Tetraspanin"/>
    <property type="match status" value="1"/>
</dbReference>
<dbReference type="CDD" id="cd03167">
    <property type="entry name" value="oculospanin_like_LEL"/>
    <property type="match status" value="1"/>
</dbReference>
<comment type="subunit">
    <text evidence="10">Interacts with ADAM10.</text>
</comment>
<feature type="transmembrane region" description="Helical" evidence="14">
    <location>
        <begin position="61"/>
        <end position="83"/>
    </location>
</feature>
<evidence type="ECO:0000256" key="4">
    <source>
        <dbReference type="ARBA" id="ARBA00022692"/>
    </source>
</evidence>
<dbReference type="Pfam" id="PF00335">
    <property type="entry name" value="Tetraspanin"/>
    <property type="match status" value="1"/>
</dbReference>
<dbReference type="Proteomes" id="UP000824540">
    <property type="component" value="Unassembled WGS sequence"/>
</dbReference>
<evidence type="ECO:0000256" key="2">
    <source>
        <dbReference type="ARBA" id="ARBA00006840"/>
    </source>
</evidence>
<keyword evidence="4 14" id="KW-0812">Transmembrane</keyword>
<dbReference type="PANTHER" id="PTHR19282">
    <property type="entry name" value="TETRASPANIN"/>
    <property type="match status" value="1"/>
</dbReference>
<feature type="transmembrane region" description="Helical" evidence="14">
    <location>
        <begin position="104"/>
        <end position="126"/>
    </location>
</feature>
<dbReference type="InterPro" id="IPR008952">
    <property type="entry name" value="Tetraspanin_EC2_sf"/>
</dbReference>
<keyword evidence="8" id="KW-0325">Glycoprotein</keyword>
<dbReference type="PRINTS" id="PR00259">
    <property type="entry name" value="TMFOUR"/>
</dbReference>
<dbReference type="OrthoDB" id="8122038at2759"/>
<dbReference type="InterPro" id="IPR018499">
    <property type="entry name" value="Tetraspanin/Peripherin"/>
</dbReference>
<name>A0A8T2MUR7_9TELE</name>
<keyword evidence="5 14" id="KW-1133">Transmembrane helix</keyword>
<dbReference type="PANTHER" id="PTHR19282:SF550">
    <property type="entry name" value="TETRASPANIN-10"/>
    <property type="match status" value="1"/>
</dbReference>
<dbReference type="EMBL" id="JAFBMS010000340">
    <property type="protein sequence ID" value="KAG9331413.1"/>
    <property type="molecule type" value="Genomic_DNA"/>
</dbReference>
<reference evidence="15" key="1">
    <citation type="thesis" date="2021" institute="BYU ScholarsArchive" country="Provo, UT, USA">
        <title>Applications of and Algorithms for Genome Assembly and Genomic Analyses with an Emphasis on Marine Teleosts.</title>
        <authorList>
            <person name="Pickett B.D."/>
        </authorList>
    </citation>
    <scope>NUCLEOTIDE SEQUENCE</scope>
    <source>
        <strain evidence="15">HI-2016</strain>
    </source>
</reference>
<comment type="caution">
    <text evidence="15">The sequence shown here is derived from an EMBL/GenBank/DDBJ whole genome shotgun (WGS) entry which is preliminary data.</text>
</comment>
<organism evidence="15 16">
    <name type="scientific">Albula glossodonta</name>
    <name type="common">roundjaw bonefish</name>
    <dbReference type="NCBI Taxonomy" id="121402"/>
    <lineage>
        <taxon>Eukaryota</taxon>
        <taxon>Metazoa</taxon>
        <taxon>Chordata</taxon>
        <taxon>Craniata</taxon>
        <taxon>Vertebrata</taxon>
        <taxon>Euteleostomi</taxon>
        <taxon>Actinopterygii</taxon>
        <taxon>Neopterygii</taxon>
        <taxon>Teleostei</taxon>
        <taxon>Albuliformes</taxon>
        <taxon>Albulidae</taxon>
        <taxon>Albula</taxon>
    </lineage>
</organism>
<evidence type="ECO:0000256" key="14">
    <source>
        <dbReference type="SAM" id="Phobius"/>
    </source>
</evidence>
<evidence type="ECO:0000256" key="5">
    <source>
        <dbReference type="ARBA" id="ARBA00022989"/>
    </source>
</evidence>
<evidence type="ECO:0000256" key="6">
    <source>
        <dbReference type="ARBA" id="ARBA00023136"/>
    </source>
</evidence>